<gene>
    <name evidence="1" type="ORF">Tci_282924</name>
</gene>
<dbReference type="EMBL" id="BKCJ010089977">
    <property type="protein sequence ID" value="GEX10949.1"/>
    <property type="molecule type" value="Genomic_DNA"/>
</dbReference>
<dbReference type="PANTHER" id="PTHR11439:SF524">
    <property type="entry name" value="RNA-DIRECTED DNA POLYMERASE, PROTEIN KINASE RLK-PELLE-DLSV FAMILY"/>
    <property type="match status" value="1"/>
</dbReference>
<dbReference type="PANTHER" id="PTHR11439">
    <property type="entry name" value="GAG-POL-RELATED RETROTRANSPOSON"/>
    <property type="match status" value="1"/>
</dbReference>
<dbReference type="AlphaFoldDB" id="A0A699H1A7"/>
<proteinExistence type="predicted"/>
<accession>A0A699H1A7</accession>
<comment type="caution">
    <text evidence="1">The sequence shown here is derived from an EMBL/GenBank/DDBJ whole genome shotgun (WGS) entry which is preliminary data.</text>
</comment>
<evidence type="ECO:0000313" key="1">
    <source>
        <dbReference type="EMBL" id="GEX10949.1"/>
    </source>
</evidence>
<sequence>MENPGLTMKEYRELEAKRARRHGRAFNWETATYGKVRYFDDYNYLKDFENEFSAIVYDDALTSRLEISSEHADIVDVNVPKKSHEFNEDFETNVTYITNRLPPRAQRHLWLTYEVEGYTKGIVQDYEHRLAMIFSRQVNHVHILDFEGLTDEMRQGLTDRLRMLYTGGEGHVLFTSHAWRRLFKIRGSLVREFMLEFFSTCRISDTKMGLDIANTMCFQLDGARRSMIWRQFILSLGLHIAKEMTGDGFDVYWLGSTRAIPDKGDLRAYWIGISLDGDFWGAQAPEKVTATDLIYLRSIDEGRVNVPYLLAHDEGLIGLTMIAYELPVIDMDVLVVTVGSSKGVEGSPIVDEGVQAILALVQAPQAPPPAASRTMPQRMIRLEDEVHGLRESLDEQHEVMDAIARYFSRFTMWATSDISQLLDLSRAAYTRDCVYASAFRYSGSSVSSSCMSRSKKRYAMDLLERAHMLNDNPTLTLIDTEPKISPGGTFISDPTLYRSLVGSSHVAYSNTDCVGCPTTRKSTSRIYVFMGSNLLSWSSKRQPTISRSSAEGQYHGIANVVAEMAWMRNLLRELHTPLLNATLVYCDNVSVVYLSANPVQHQQTKHIEIDIHFVRDMVVVGHVRVLHFHLVTSMSISLPKVFLRRY</sequence>
<dbReference type="CDD" id="cd09272">
    <property type="entry name" value="RNase_HI_RT_Ty1"/>
    <property type="match status" value="1"/>
</dbReference>
<organism evidence="1">
    <name type="scientific">Tanacetum cinerariifolium</name>
    <name type="common">Dalmatian daisy</name>
    <name type="synonym">Chrysanthemum cinerariifolium</name>
    <dbReference type="NCBI Taxonomy" id="118510"/>
    <lineage>
        <taxon>Eukaryota</taxon>
        <taxon>Viridiplantae</taxon>
        <taxon>Streptophyta</taxon>
        <taxon>Embryophyta</taxon>
        <taxon>Tracheophyta</taxon>
        <taxon>Spermatophyta</taxon>
        <taxon>Magnoliopsida</taxon>
        <taxon>eudicotyledons</taxon>
        <taxon>Gunneridae</taxon>
        <taxon>Pentapetalae</taxon>
        <taxon>asterids</taxon>
        <taxon>campanulids</taxon>
        <taxon>Asterales</taxon>
        <taxon>Asteraceae</taxon>
        <taxon>Asteroideae</taxon>
        <taxon>Anthemideae</taxon>
        <taxon>Anthemidinae</taxon>
        <taxon>Tanacetum</taxon>
    </lineage>
</organism>
<name>A0A699H1A7_TANCI</name>
<protein>
    <submittedName>
        <fullName evidence="1">Ribonuclease H-like domain-containing protein</fullName>
    </submittedName>
</protein>
<reference evidence="1" key="1">
    <citation type="journal article" date="2019" name="Sci. Rep.">
        <title>Draft genome of Tanacetum cinerariifolium, the natural source of mosquito coil.</title>
        <authorList>
            <person name="Yamashiro T."/>
            <person name="Shiraishi A."/>
            <person name="Satake H."/>
            <person name="Nakayama K."/>
        </authorList>
    </citation>
    <scope>NUCLEOTIDE SEQUENCE</scope>
</reference>